<dbReference type="PROSITE" id="PS50082">
    <property type="entry name" value="WD_REPEATS_2"/>
    <property type="match status" value="3"/>
</dbReference>
<accession>A0A0P1A5W8</accession>
<dbReference type="PRINTS" id="PR00320">
    <property type="entry name" value="GPROTEINBRPT"/>
</dbReference>
<feature type="repeat" description="WD" evidence="3">
    <location>
        <begin position="82"/>
        <end position="117"/>
    </location>
</feature>
<dbReference type="InterPro" id="IPR053299">
    <property type="entry name" value="ASTRA_WD_repeat"/>
</dbReference>
<dbReference type="SMART" id="SM00320">
    <property type="entry name" value="WD40"/>
    <property type="match status" value="10"/>
</dbReference>
<evidence type="ECO:0000256" key="3">
    <source>
        <dbReference type="PROSITE-ProRule" id="PRU00221"/>
    </source>
</evidence>
<dbReference type="InterPro" id="IPR020472">
    <property type="entry name" value="WD40_PAC1"/>
</dbReference>
<reference evidence="5" key="1">
    <citation type="submission" date="2014-09" db="EMBL/GenBank/DDBJ databases">
        <authorList>
            <person name="Sharma Rahul"/>
            <person name="Thines Marco"/>
        </authorList>
    </citation>
    <scope>NUCLEOTIDE SEQUENCE [LARGE SCALE GENOMIC DNA]</scope>
</reference>
<dbReference type="OrthoDB" id="674604at2759"/>
<dbReference type="InterPro" id="IPR019775">
    <property type="entry name" value="WD40_repeat_CS"/>
</dbReference>
<dbReference type="SUPFAM" id="SSF50978">
    <property type="entry name" value="WD40 repeat-like"/>
    <property type="match status" value="2"/>
</dbReference>
<organism evidence="4 5">
    <name type="scientific">Plasmopara halstedii</name>
    <name type="common">Downy mildew of sunflower</name>
    <dbReference type="NCBI Taxonomy" id="4781"/>
    <lineage>
        <taxon>Eukaryota</taxon>
        <taxon>Sar</taxon>
        <taxon>Stramenopiles</taxon>
        <taxon>Oomycota</taxon>
        <taxon>Peronosporomycetes</taxon>
        <taxon>Peronosporales</taxon>
        <taxon>Peronosporaceae</taxon>
        <taxon>Plasmopara</taxon>
    </lineage>
</organism>
<dbReference type="PROSITE" id="PS00678">
    <property type="entry name" value="WD_REPEATS_1"/>
    <property type="match status" value="1"/>
</dbReference>
<sequence>MIEFELWETYAHDDASISDGDVAAERTESRPQNDYHQYLRKTLPSIAIMLIPQRNYMAHDGLIMHWPLAQAQNVSNQSKNTLRGHIGAVLTLDFAPDLGPKGLLFSGSADRSIRIWDPWSSVETSSLTTHIENSTAMALLAVVWIGPPRRGIQRWDVLRESTHDGNISMYTQLFESAAITKTAKNVDDNHSSHHFNAKSRFSFKRKFSQYHSLGISRLQLIADNCFVVSLGYDEKAQIIDAISGALSYAICSSKAARFISCTWNERSHTLLLGDAAGYIHLWNIFEDKLVDKRRMVPAPPLAIVGMYMLPSPSGDFLLTGLANGAKQWLINHNAGYAYFRGHTDAVVAVVLIGDGIDSLASEENYDQTDLNEPEVLLRDKVSSARTRQILSASLDGSIRCWDPYDMKTSFQFDEKDSEMTCMVASKRFQKIFTGHLEGFVKVWSINAGDESAIIAKANGPVICLAVGAVRNQEVLLAGSSDGSVFVWEVNFDHILQGVPFQLTLVSEIQEEVTALLFCNGSFLGREGHEFFVAGVLTGQINVWSFAKKALMCSFKGHSDAVCSLTMHGCVLFSGSDDTLLRMWNILSPGETYELGVLRPPNSKSSSGSESPIVCLDPVPGRGLVLSGAADGTIIVWDYTTFEDQSAYDAYGKIVFRYKVDGCIKCLRCWPDRKALICGTAEGKLIVIDLPSEVFVVN</sequence>
<dbReference type="InterPro" id="IPR001680">
    <property type="entry name" value="WD40_rpt"/>
</dbReference>
<dbReference type="Proteomes" id="UP000054928">
    <property type="component" value="Unassembled WGS sequence"/>
</dbReference>
<feature type="repeat" description="WD" evidence="3">
    <location>
        <begin position="554"/>
        <end position="593"/>
    </location>
</feature>
<dbReference type="Gene3D" id="2.130.10.10">
    <property type="entry name" value="YVTN repeat-like/Quinoprotein amine dehydrogenase"/>
    <property type="match status" value="4"/>
</dbReference>
<protein>
    <submittedName>
        <fullName evidence="4">Cdc4 and related F-box and WD-40 proteins</fullName>
    </submittedName>
</protein>
<dbReference type="InterPro" id="IPR015943">
    <property type="entry name" value="WD40/YVTN_repeat-like_dom_sf"/>
</dbReference>
<dbReference type="PANTHER" id="PTHR44156">
    <property type="entry name" value="SUPERNUMERARY LIMBS, ISOFORM B-RELATED"/>
    <property type="match status" value="1"/>
</dbReference>
<evidence type="ECO:0000313" key="4">
    <source>
        <dbReference type="EMBL" id="CEG35956.1"/>
    </source>
</evidence>
<dbReference type="RefSeq" id="XP_024572325.1">
    <property type="nucleotide sequence ID" value="XM_024729936.1"/>
</dbReference>
<dbReference type="STRING" id="4781.A0A0P1A5W8"/>
<dbReference type="OMA" id="TLLRMWN"/>
<keyword evidence="2" id="KW-0677">Repeat</keyword>
<dbReference type="Pfam" id="PF00400">
    <property type="entry name" value="WD40"/>
    <property type="match status" value="3"/>
</dbReference>
<dbReference type="EMBL" id="CCYD01000109">
    <property type="protein sequence ID" value="CEG35956.1"/>
    <property type="molecule type" value="Genomic_DNA"/>
</dbReference>
<evidence type="ECO:0000256" key="2">
    <source>
        <dbReference type="ARBA" id="ARBA00022737"/>
    </source>
</evidence>
<proteinExistence type="predicted"/>
<dbReference type="PROSITE" id="PS50294">
    <property type="entry name" value="WD_REPEATS_REGION"/>
    <property type="match status" value="2"/>
</dbReference>
<feature type="repeat" description="WD" evidence="3">
    <location>
        <begin position="605"/>
        <end position="646"/>
    </location>
</feature>
<name>A0A0P1A5W8_PLAHL</name>
<dbReference type="AlphaFoldDB" id="A0A0P1A5W8"/>
<dbReference type="GeneID" id="36395334"/>
<evidence type="ECO:0000313" key="5">
    <source>
        <dbReference type="Proteomes" id="UP000054928"/>
    </source>
</evidence>
<dbReference type="InterPro" id="IPR036322">
    <property type="entry name" value="WD40_repeat_dom_sf"/>
</dbReference>
<keyword evidence="5" id="KW-1185">Reference proteome</keyword>
<evidence type="ECO:0000256" key="1">
    <source>
        <dbReference type="ARBA" id="ARBA00022574"/>
    </source>
</evidence>
<keyword evidence="1 3" id="KW-0853">WD repeat</keyword>